<feature type="domain" description="ABC transmembrane type-1" evidence="7">
    <location>
        <begin position="71"/>
        <end position="284"/>
    </location>
</feature>
<evidence type="ECO:0000256" key="3">
    <source>
        <dbReference type="ARBA" id="ARBA00022692"/>
    </source>
</evidence>
<proteinExistence type="inferred from homology"/>
<feature type="transmembrane region" description="Helical" evidence="6">
    <location>
        <begin position="205"/>
        <end position="225"/>
    </location>
</feature>
<keyword evidence="3 6" id="KW-0812">Transmembrane</keyword>
<evidence type="ECO:0000313" key="8">
    <source>
        <dbReference type="EMBL" id="MZQ86851.1"/>
    </source>
</evidence>
<protein>
    <submittedName>
        <fullName evidence="8">ABC transporter permease subunit</fullName>
    </submittedName>
</protein>
<evidence type="ECO:0000259" key="7">
    <source>
        <dbReference type="PROSITE" id="PS50928"/>
    </source>
</evidence>
<dbReference type="Pfam" id="PF00528">
    <property type="entry name" value="BPD_transp_1"/>
    <property type="match status" value="1"/>
</dbReference>
<gene>
    <name evidence="8" type="ORF">GQF01_32555</name>
</gene>
<comment type="similarity">
    <text evidence="6">Belongs to the binding-protein-dependent transport system permease family.</text>
</comment>
<dbReference type="PANTHER" id="PTHR43496:SF1">
    <property type="entry name" value="POLYGALACTURONAN_RHAMNOGALACTURONAN TRANSPORT SYSTEM PERMEASE PROTEIN YTEP"/>
    <property type="match status" value="1"/>
</dbReference>
<keyword evidence="5 6" id="KW-0472">Membrane</keyword>
<name>A0A6L8VB26_9BACL</name>
<dbReference type="RefSeq" id="WP_161412086.1">
    <property type="nucleotide sequence ID" value="NZ_WTUZ01000040.1"/>
</dbReference>
<evidence type="ECO:0000256" key="6">
    <source>
        <dbReference type="RuleBase" id="RU363032"/>
    </source>
</evidence>
<feature type="transmembrane region" description="Helical" evidence="6">
    <location>
        <begin position="12"/>
        <end position="38"/>
    </location>
</feature>
<organism evidence="8 9">
    <name type="scientific">Paenibacillus silvestris</name>
    <dbReference type="NCBI Taxonomy" id="2606219"/>
    <lineage>
        <taxon>Bacteria</taxon>
        <taxon>Bacillati</taxon>
        <taxon>Bacillota</taxon>
        <taxon>Bacilli</taxon>
        <taxon>Bacillales</taxon>
        <taxon>Paenibacillaceae</taxon>
        <taxon>Paenibacillus</taxon>
    </lineage>
</organism>
<keyword evidence="9" id="KW-1185">Reference proteome</keyword>
<feature type="transmembrane region" description="Helical" evidence="6">
    <location>
        <begin position="267"/>
        <end position="284"/>
    </location>
</feature>
<dbReference type="InterPro" id="IPR035906">
    <property type="entry name" value="MetI-like_sf"/>
</dbReference>
<keyword evidence="2 6" id="KW-0813">Transport</keyword>
<evidence type="ECO:0000256" key="1">
    <source>
        <dbReference type="ARBA" id="ARBA00004141"/>
    </source>
</evidence>
<dbReference type="PANTHER" id="PTHR43496">
    <property type="entry name" value="PROTEIN LPLB"/>
    <property type="match status" value="1"/>
</dbReference>
<evidence type="ECO:0000256" key="2">
    <source>
        <dbReference type="ARBA" id="ARBA00022448"/>
    </source>
</evidence>
<reference evidence="8 9" key="1">
    <citation type="submission" date="2019-12" db="EMBL/GenBank/DDBJ databases">
        <title>Paenibacillus sp. nov. sp. isolated from soil.</title>
        <authorList>
            <person name="Kim J."/>
            <person name="Jeong S.E."/>
            <person name="Jung H.S."/>
            <person name="Jeon C.O."/>
        </authorList>
    </citation>
    <scope>NUCLEOTIDE SEQUENCE [LARGE SCALE GENOMIC DNA]</scope>
    <source>
        <strain evidence="8 9">5J-6</strain>
    </source>
</reference>
<evidence type="ECO:0000313" key="9">
    <source>
        <dbReference type="Proteomes" id="UP000481087"/>
    </source>
</evidence>
<dbReference type="CDD" id="cd06261">
    <property type="entry name" value="TM_PBP2"/>
    <property type="match status" value="1"/>
</dbReference>
<accession>A0A6L8VB26</accession>
<feature type="transmembrane region" description="Helical" evidence="6">
    <location>
        <begin position="117"/>
        <end position="138"/>
    </location>
</feature>
<keyword evidence="4 6" id="KW-1133">Transmembrane helix</keyword>
<dbReference type="PROSITE" id="PS50928">
    <property type="entry name" value="ABC_TM1"/>
    <property type="match status" value="1"/>
</dbReference>
<dbReference type="Proteomes" id="UP000481087">
    <property type="component" value="Unassembled WGS sequence"/>
</dbReference>
<feature type="transmembrane region" description="Helical" evidence="6">
    <location>
        <begin position="237"/>
        <end position="255"/>
    </location>
</feature>
<comment type="subcellular location">
    <subcellularLocation>
        <location evidence="6">Cell membrane</location>
        <topology evidence="6">Multi-pass membrane protein</topology>
    </subcellularLocation>
    <subcellularLocation>
        <location evidence="1">Membrane</location>
        <topology evidence="1">Multi-pass membrane protein</topology>
    </subcellularLocation>
</comment>
<evidence type="ECO:0000256" key="4">
    <source>
        <dbReference type="ARBA" id="ARBA00022989"/>
    </source>
</evidence>
<sequence length="299" mass="34536">MMWRKIAKSKSLLLMFLPCLLYYLIFKYLPMFGIVISFKDYNLYKGIWASEWVGLKYYKMFFNSPDFWILLRNTFLLGINKLIFGFPAPILLALLLNEVKHMVFKRFVQTVSYLPHFISNVVVAGMVVMFLSPSQGFINQMIHSLGFEPIHFMIKPELFRSIYVSSEVWQHIGWEAIIYLAALSSIDPSLYEAADMDGASRWRKLWNVTLPGISTTIIILFILNVGRVLEIGFEKVFLLYNPATYSTADILSTYVYRTGLVSGNFSYAAAIDMFTGIVCFFFIYSTNALSRRLSQTSLW</sequence>
<comment type="caution">
    <text evidence="8">The sequence shown here is derived from an EMBL/GenBank/DDBJ whole genome shotgun (WGS) entry which is preliminary data.</text>
</comment>
<dbReference type="GO" id="GO:0005886">
    <property type="term" value="C:plasma membrane"/>
    <property type="evidence" value="ECO:0007669"/>
    <property type="project" value="UniProtKB-SubCell"/>
</dbReference>
<dbReference type="AlphaFoldDB" id="A0A6L8VB26"/>
<dbReference type="EMBL" id="WTUZ01000040">
    <property type="protein sequence ID" value="MZQ86851.1"/>
    <property type="molecule type" value="Genomic_DNA"/>
</dbReference>
<feature type="transmembrane region" description="Helical" evidence="6">
    <location>
        <begin position="75"/>
        <end position="96"/>
    </location>
</feature>
<evidence type="ECO:0000256" key="5">
    <source>
        <dbReference type="ARBA" id="ARBA00023136"/>
    </source>
</evidence>
<dbReference type="SUPFAM" id="SSF161098">
    <property type="entry name" value="MetI-like"/>
    <property type="match status" value="1"/>
</dbReference>
<dbReference type="InterPro" id="IPR000515">
    <property type="entry name" value="MetI-like"/>
</dbReference>
<dbReference type="Gene3D" id="1.10.3720.10">
    <property type="entry name" value="MetI-like"/>
    <property type="match status" value="1"/>
</dbReference>
<dbReference type="GO" id="GO:0055085">
    <property type="term" value="P:transmembrane transport"/>
    <property type="evidence" value="ECO:0007669"/>
    <property type="project" value="InterPro"/>
</dbReference>